<evidence type="ECO:0000313" key="2">
    <source>
        <dbReference type="EMBL" id="CAA9216147.1"/>
    </source>
</evidence>
<accession>A0A6J4H6G0</accession>
<gene>
    <name evidence="2" type="ORF">AVDCRST_MAG42-320</name>
</gene>
<name>A0A6J4H6G0_9BACT</name>
<feature type="signal peptide" evidence="1">
    <location>
        <begin position="1"/>
        <end position="20"/>
    </location>
</feature>
<organism evidence="2">
    <name type="scientific">uncultured Chthoniobacterales bacterium</name>
    <dbReference type="NCBI Taxonomy" id="1836801"/>
    <lineage>
        <taxon>Bacteria</taxon>
        <taxon>Pseudomonadati</taxon>
        <taxon>Verrucomicrobiota</taxon>
        <taxon>Spartobacteria</taxon>
        <taxon>Chthoniobacterales</taxon>
        <taxon>environmental samples</taxon>
    </lineage>
</organism>
<feature type="chain" id="PRO_5026732938" description="Type II secretion system protein GspC N-terminal domain-containing protein" evidence="1">
    <location>
        <begin position="21"/>
        <end position="163"/>
    </location>
</feature>
<sequence>MKNLIFTIVATSLALHSAQAADATANDAPVSAPPSVEASGEGIPAPAAIEIKNKSAFAIPENGRSPFWPIGWKPTPKQAGATGPATEVAGPEVPPSAFLVSSIVMDPRARFAIINGKVMNEGQVFGLQMGSSTYQITVKAIEDGRVVLVRGRDQEIVAPLRRR</sequence>
<evidence type="ECO:0008006" key="3">
    <source>
        <dbReference type="Google" id="ProtNLM"/>
    </source>
</evidence>
<dbReference type="AlphaFoldDB" id="A0A6J4H6G0"/>
<proteinExistence type="predicted"/>
<dbReference type="EMBL" id="CADCTA010000018">
    <property type="protein sequence ID" value="CAA9216147.1"/>
    <property type="molecule type" value="Genomic_DNA"/>
</dbReference>
<keyword evidence="1" id="KW-0732">Signal</keyword>
<evidence type="ECO:0000256" key="1">
    <source>
        <dbReference type="SAM" id="SignalP"/>
    </source>
</evidence>
<reference evidence="2" key="1">
    <citation type="submission" date="2020-02" db="EMBL/GenBank/DDBJ databases">
        <authorList>
            <person name="Meier V. D."/>
        </authorList>
    </citation>
    <scope>NUCLEOTIDE SEQUENCE</scope>
    <source>
        <strain evidence="2">AVDCRST_MAG42</strain>
    </source>
</reference>
<protein>
    <recommendedName>
        <fullName evidence="3">Type II secretion system protein GspC N-terminal domain-containing protein</fullName>
    </recommendedName>
</protein>